<reference evidence="2" key="1">
    <citation type="submission" date="2009-11" db="EMBL/GenBank/DDBJ databases">
        <authorList>
            <consortium name="US DOE Joint Genome Institute (JGI-PGF)"/>
            <person name="Ottilar R."/>
            <person name="Schmutz J."/>
            <person name="Salamov A."/>
            <person name="Cheng J.F."/>
            <person name="Lucas S."/>
            <person name="Pitluck S."/>
            <person name="Gundlach H."/>
            <person name="Guo Y."/>
            <person name="Haberer G."/>
            <person name="Nasrallah J."/>
            <person name="Mayer K.F.X."/>
            <person name="van de Peer Y."/>
            <person name="Weigel D."/>
            <person name="Grigoriev I.V."/>
        </authorList>
    </citation>
    <scope>NUCLEOTIDE SEQUENCE</scope>
    <source>
        <strain evidence="2">Nigerian</strain>
    </source>
</reference>
<feature type="region of interest" description="Disordered" evidence="1">
    <location>
        <begin position="1"/>
        <end position="20"/>
    </location>
</feature>
<organism evidence="2">
    <name type="scientific">Xenopus tropicalis</name>
    <name type="common">Western clawed frog</name>
    <name type="synonym">Silurana tropicalis</name>
    <dbReference type="NCBI Taxonomy" id="8364"/>
    <lineage>
        <taxon>Eukaryota</taxon>
        <taxon>Metazoa</taxon>
        <taxon>Chordata</taxon>
        <taxon>Craniata</taxon>
        <taxon>Vertebrata</taxon>
        <taxon>Euteleostomi</taxon>
        <taxon>Amphibia</taxon>
        <taxon>Batrachia</taxon>
        <taxon>Anura</taxon>
        <taxon>Pipoidea</taxon>
        <taxon>Pipidae</taxon>
        <taxon>Xenopodinae</taxon>
        <taxon>Xenopus</taxon>
        <taxon>Silurana</taxon>
    </lineage>
</organism>
<proteinExistence type="predicted"/>
<reference evidence="2" key="3">
    <citation type="submission" date="2016-05" db="EMBL/GenBank/DDBJ databases">
        <title>WGS assembly of Xenopus tropicalis.</title>
        <authorList>
            <person name="Sessions A."/>
            <person name="Jenkins J."/>
            <person name="Mitros T."/>
            <person name="Lyons J.T."/>
            <person name="Dichmann D.S."/>
            <person name="Robert J."/>
            <person name="Harland R.M."/>
            <person name="Rokhsar D.S."/>
        </authorList>
    </citation>
    <scope>NUCLEOTIDE SEQUENCE</scope>
    <source>
        <strain evidence="2">Nigerian</strain>
    </source>
</reference>
<protein>
    <submittedName>
        <fullName evidence="2">Uncharacterized protein</fullName>
    </submittedName>
</protein>
<reference evidence="2" key="2">
    <citation type="journal article" date="2010" name="Science">
        <title>The genome of the Western clawed frog Xenopus tropicalis.</title>
        <authorList>
            <person name="Hellsten U."/>
            <person name="Harland R.M."/>
            <person name="Gilchrist M.J."/>
            <person name="Hendrix D."/>
            <person name="Jurka J."/>
            <person name="Kapitonov V."/>
            <person name="Ovcharenko I."/>
            <person name="Putnam N.H."/>
            <person name="Shu S."/>
            <person name="Taher L."/>
            <person name="Blitz I.L."/>
            <person name="Blumberg B."/>
            <person name="Dichmann D.S."/>
            <person name="Dubchak I."/>
            <person name="Amaya E."/>
            <person name="Detter J.C."/>
            <person name="Fletcher R."/>
            <person name="Gerhard D.S."/>
            <person name="Goodstein D."/>
            <person name="Graves T."/>
            <person name="Grigoriev I.V."/>
            <person name="Grimwood J."/>
            <person name="Kawashima T."/>
            <person name="Lindquist E."/>
            <person name="Lucas S.M."/>
            <person name="Mead P.E."/>
            <person name="Mitros T."/>
            <person name="Ogino H."/>
            <person name="Ohta Y."/>
            <person name="Poliakov A.V."/>
            <person name="Pollet N."/>
            <person name="Robert J."/>
            <person name="Salamov A."/>
            <person name="Sater A.K."/>
            <person name="Schmutz J."/>
            <person name="Terry A."/>
            <person name="Vize P.D."/>
            <person name="Warren W.C."/>
            <person name="Wells D."/>
            <person name="Wills A."/>
            <person name="Wilson R.K."/>
            <person name="Zimmerman L.B."/>
            <person name="Zorn A.M."/>
            <person name="Grainger R."/>
            <person name="Grammer T."/>
            <person name="Khokha M.K."/>
            <person name="Richardson P.M."/>
            <person name="Rokhsar D.S."/>
        </authorList>
    </citation>
    <scope>NUCLEOTIDE SEQUENCE [LARGE SCALE GENOMIC DNA]</scope>
    <source>
        <strain evidence="2">Nigerian</strain>
    </source>
</reference>
<dbReference type="EMBL" id="KV460541">
    <property type="protein sequence ID" value="OCA16992.1"/>
    <property type="molecule type" value="Genomic_DNA"/>
</dbReference>
<evidence type="ECO:0000313" key="2">
    <source>
        <dbReference type="EMBL" id="OCA16992.1"/>
    </source>
</evidence>
<dbReference type="AlphaFoldDB" id="A0A1B8Y231"/>
<evidence type="ECO:0000256" key="1">
    <source>
        <dbReference type="SAM" id="MobiDB-lite"/>
    </source>
</evidence>
<gene>
    <name evidence="2" type="ORF">XENTR_v90027621mg</name>
</gene>
<accession>A0A1B8Y231</accession>
<name>A0A1B8Y231_XENTR</name>
<sequence length="83" mass="9491">MAVAGGTMERRWPGHSGLPQTRAVTGIHSIRSFHLSMRVAICVRVAPVLYSNWRPWLPPEMLWRLQGGLSFPGYRKSQRETFL</sequence>